<keyword evidence="2" id="KW-0689">Ribosomal protein</keyword>
<name>A0ABU0H0Z7_9HYPH</name>
<evidence type="ECO:0000313" key="3">
    <source>
        <dbReference type="Proteomes" id="UP001241603"/>
    </source>
</evidence>
<gene>
    <name evidence="2" type="ORF">QO014_000348</name>
</gene>
<dbReference type="SUPFAM" id="SSF53335">
    <property type="entry name" value="S-adenosyl-L-methionine-dependent methyltransferases"/>
    <property type="match status" value="1"/>
</dbReference>
<evidence type="ECO:0000259" key="1">
    <source>
        <dbReference type="Pfam" id="PF13649"/>
    </source>
</evidence>
<dbReference type="InterPro" id="IPR041698">
    <property type="entry name" value="Methyltransf_25"/>
</dbReference>
<dbReference type="PANTHER" id="PTHR43591">
    <property type="entry name" value="METHYLTRANSFERASE"/>
    <property type="match status" value="1"/>
</dbReference>
<keyword evidence="2" id="KW-0830">Ubiquinone</keyword>
<comment type="caution">
    <text evidence="2">The sequence shown here is derived from an EMBL/GenBank/DDBJ whole genome shotgun (WGS) entry which is preliminary data.</text>
</comment>
<dbReference type="Proteomes" id="UP001241603">
    <property type="component" value="Unassembled WGS sequence"/>
</dbReference>
<dbReference type="InterPro" id="IPR029063">
    <property type="entry name" value="SAM-dependent_MTases_sf"/>
</dbReference>
<sequence length="265" mass="28477">MESDKVFAGPVPQVYDRYLGPILFQPYAELLAGRLDATDQTILETAAGTGIVTRALASAWPASSLVATDLNQAMLDVAAARLADGRVTWRQADAQALPFADSTFDVVVSSFGVMFMPDKQAAYREAQRVLKPGRRFIFTVWDRIDANPLMAIADETVAGLFPEDPPHFLARTPCGYHDKARIERDLREAGFRSVTIEEARTQGAVADATHPATGCCQGSPLRGEIEARDPNGLMRATDATAAAITARFGAGPFHAPMQALVVTAA</sequence>
<dbReference type="GO" id="GO:0005840">
    <property type="term" value="C:ribosome"/>
    <property type="evidence" value="ECO:0007669"/>
    <property type="project" value="UniProtKB-KW"/>
</dbReference>
<reference evidence="2 3" key="1">
    <citation type="submission" date="2023-07" db="EMBL/GenBank/DDBJ databases">
        <title>Genomic Encyclopedia of Type Strains, Phase IV (KMG-IV): sequencing the most valuable type-strain genomes for metagenomic binning, comparative biology and taxonomic classification.</title>
        <authorList>
            <person name="Goeker M."/>
        </authorList>
    </citation>
    <scope>NUCLEOTIDE SEQUENCE [LARGE SCALE GENOMIC DNA]</scope>
    <source>
        <strain evidence="2 3">B6-8</strain>
    </source>
</reference>
<proteinExistence type="predicted"/>
<dbReference type="PANTHER" id="PTHR43591:SF24">
    <property type="entry name" value="2-METHOXY-6-POLYPRENYL-1,4-BENZOQUINOL METHYLASE, MITOCHONDRIAL"/>
    <property type="match status" value="1"/>
</dbReference>
<keyword evidence="2" id="KW-0687">Ribonucleoprotein</keyword>
<dbReference type="EMBL" id="JAUSVO010000001">
    <property type="protein sequence ID" value="MDQ0435978.1"/>
    <property type="molecule type" value="Genomic_DNA"/>
</dbReference>
<accession>A0ABU0H0Z7</accession>
<dbReference type="Gene3D" id="3.40.50.150">
    <property type="entry name" value="Vaccinia Virus protein VP39"/>
    <property type="match status" value="1"/>
</dbReference>
<dbReference type="RefSeq" id="WP_266346926.1">
    <property type="nucleotide sequence ID" value="NZ_JAPKNG010000001.1"/>
</dbReference>
<keyword evidence="3" id="KW-1185">Reference proteome</keyword>
<dbReference type="Pfam" id="PF13649">
    <property type="entry name" value="Methyltransf_25"/>
    <property type="match status" value="1"/>
</dbReference>
<feature type="domain" description="Methyltransferase" evidence="1">
    <location>
        <begin position="42"/>
        <end position="133"/>
    </location>
</feature>
<protein>
    <submittedName>
        <fullName evidence="2">Ubiquinone/menaquinone biosynthesis C-methylase UbiE</fullName>
    </submittedName>
</protein>
<evidence type="ECO:0000313" key="2">
    <source>
        <dbReference type="EMBL" id="MDQ0435978.1"/>
    </source>
</evidence>
<dbReference type="CDD" id="cd02440">
    <property type="entry name" value="AdoMet_MTases"/>
    <property type="match status" value="1"/>
</dbReference>
<organism evidence="2 3">
    <name type="scientific">Kaistia dalseonensis</name>
    <dbReference type="NCBI Taxonomy" id="410840"/>
    <lineage>
        <taxon>Bacteria</taxon>
        <taxon>Pseudomonadati</taxon>
        <taxon>Pseudomonadota</taxon>
        <taxon>Alphaproteobacteria</taxon>
        <taxon>Hyphomicrobiales</taxon>
        <taxon>Kaistiaceae</taxon>
        <taxon>Kaistia</taxon>
    </lineage>
</organism>